<dbReference type="GO" id="GO:0106312">
    <property type="term" value="F:methylenetetrahydrofolate reductase (NADH) activity"/>
    <property type="evidence" value="ECO:0007669"/>
    <property type="project" value="UniProtKB-EC"/>
</dbReference>
<dbReference type="Pfam" id="PF02219">
    <property type="entry name" value="MTHFR"/>
    <property type="match status" value="1"/>
</dbReference>
<feature type="compositionally biased region" description="Polar residues" evidence="9">
    <location>
        <begin position="1"/>
        <end position="11"/>
    </location>
</feature>
<evidence type="ECO:0000256" key="5">
    <source>
        <dbReference type="ARBA" id="ARBA00022827"/>
    </source>
</evidence>
<comment type="cofactor">
    <cofactor evidence="1 8">
        <name>FAD</name>
        <dbReference type="ChEBI" id="CHEBI:57692"/>
    </cofactor>
</comment>
<protein>
    <recommendedName>
        <fullName evidence="8">Methylenetetrahydrofolate reductase</fullName>
    </recommendedName>
</protein>
<dbReference type="GO" id="GO:0009086">
    <property type="term" value="P:methionine biosynthetic process"/>
    <property type="evidence" value="ECO:0007669"/>
    <property type="project" value="TreeGrafter"/>
</dbReference>
<dbReference type="RefSeq" id="WP_006548034.1">
    <property type="nucleotide sequence ID" value="NZ_DS999574.1"/>
</dbReference>
<dbReference type="Gene3D" id="3.20.20.220">
    <property type="match status" value="1"/>
</dbReference>
<dbReference type="GO" id="GO:0005829">
    <property type="term" value="C:cytosol"/>
    <property type="evidence" value="ECO:0007669"/>
    <property type="project" value="TreeGrafter"/>
</dbReference>
<evidence type="ECO:0000313" key="10">
    <source>
        <dbReference type="EMBL" id="EEH66072.1"/>
    </source>
</evidence>
<evidence type="ECO:0000256" key="6">
    <source>
        <dbReference type="ARBA" id="ARBA00023002"/>
    </source>
</evidence>
<gene>
    <name evidence="10" type="ORF">HMPREF0058_1067</name>
</gene>
<feature type="compositionally biased region" description="Low complexity" evidence="9">
    <location>
        <begin position="30"/>
        <end position="43"/>
    </location>
</feature>
<keyword evidence="4 8" id="KW-0285">Flavoprotein</keyword>
<reference evidence="10 11" key="1">
    <citation type="submission" date="2009-01" db="EMBL/GenBank/DDBJ databases">
        <authorList>
            <person name="Qin X."/>
            <person name="Bachman B."/>
            <person name="Battles P."/>
            <person name="Bell A."/>
            <person name="Bess C."/>
            <person name="Bickham C."/>
            <person name="Chaboub L."/>
            <person name="Chen D."/>
            <person name="Coyle M."/>
            <person name="Deiros D.R."/>
            <person name="Dinh H."/>
            <person name="Forbes L."/>
            <person name="Fowler G."/>
            <person name="Francisco L."/>
            <person name="Fu Q."/>
            <person name="Gubbala S."/>
            <person name="Hale W."/>
            <person name="Han Y."/>
            <person name="Hemphill L."/>
            <person name="Highlander S.K."/>
            <person name="Hirani K."/>
            <person name="Hogues M."/>
            <person name="Jackson L."/>
            <person name="Jakkamsetti A."/>
            <person name="Javaid M."/>
            <person name="Jiang H."/>
            <person name="Korchina V."/>
            <person name="Kovar C."/>
            <person name="Lara F."/>
            <person name="Lee S."/>
            <person name="Mata R."/>
            <person name="Mathew T."/>
            <person name="Moen C."/>
            <person name="Morales K."/>
            <person name="Munidasa M."/>
            <person name="Nazareth L."/>
            <person name="Ngo R."/>
            <person name="Nguyen L."/>
            <person name="Okwuonu G."/>
            <person name="Ongeri F."/>
            <person name="Patil S."/>
            <person name="Petrosino J."/>
            <person name="Pham C."/>
            <person name="Pham P."/>
            <person name="Pu L.-L."/>
            <person name="Puazo M."/>
            <person name="Raj R."/>
            <person name="Reid J."/>
            <person name="Rouhana J."/>
            <person name="Saada N."/>
            <person name="Shang Y."/>
            <person name="Simmons D."/>
            <person name="Thornton R."/>
            <person name="Warren J."/>
            <person name="Weissenberger G."/>
            <person name="Zhang J."/>
            <person name="Zhang L."/>
            <person name="Zhou C."/>
            <person name="Zhu D."/>
            <person name="Muzny D."/>
            <person name="Worley K."/>
            <person name="Gibbs R."/>
        </authorList>
    </citation>
    <scope>NUCLEOTIDE SEQUENCE [LARGE SCALE GENOMIC DNA]</scope>
    <source>
        <strain evidence="10 11">DSM 15434</strain>
    </source>
</reference>
<evidence type="ECO:0000256" key="1">
    <source>
        <dbReference type="ARBA" id="ARBA00001974"/>
    </source>
</evidence>
<dbReference type="AlphaFoldDB" id="C0W5C3"/>
<evidence type="ECO:0000313" key="11">
    <source>
        <dbReference type="Proteomes" id="UP000004778"/>
    </source>
</evidence>
<dbReference type="InterPro" id="IPR029041">
    <property type="entry name" value="FAD-linked_oxidoreductase-like"/>
</dbReference>
<keyword evidence="5 8" id="KW-0274">FAD</keyword>
<feature type="region of interest" description="Disordered" evidence="9">
    <location>
        <begin position="1"/>
        <end position="52"/>
    </location>
</feature>
<feature type="compositionally biased region" description="Pro residues" evidence="9">
    <location>
        <begin position="20"/>
        <end position="29"/>
    </location>
</feature>
<evidence type="ECO:0000256" key="8">
    <source>
        <dbReference type="RuleBase" id="RU003862"/>
    </source>
</evidence>
<keyword evidence="6 8" id="KW-0560">Oxidoreductase</keyword>
<dbReference type="Proteomes" id="UP000004778">
    <property type="component" value="Unassembled WGS sequence"/>
</dbReference>
<evidence type="ECO:0000256" key="4">
    <source>
        <dbReference type="ARBA" id="ARBA00022630"/>
    </source>
</evidence>
<sequence>MENTMSPSLAQPYTRHVAPKPSPASPEPSPAALAPSLTPAEPARPSLSLELFPPRPGRYASQTWGALDRLLAARPDFVSVTYRPRFITTAGGPTAAAGSPTRLHVVREHNPSEDVVAHVIATSRVPLMAHLTCLGYRKANVVEIVRLFLDMGVRRFLALRGDPPRGVAAEDVVGELRHADQLVRVIREVEAEYFDDGARHVQVAVAAYPAAVDYAREIGVLAAKQAAGADLAITQVFYESEDYLALARAASYCGVTMPILPGIIPLTDLRRLTRLEDLTGVSVPTRLSQTLTSRQGASVMTAGIDATLQLAGDLIEGGAPGLHLYTFNRTRPALDVISQFRLGGVLDGARPDRVTQREIARAYINAVPGSGARLTGRMPVAARP</sequence>
<comment type="similarity">
    <text evidence="3 8">Belongs to the methylenetetrahydrofolate reductase family.</text>
</comment>
<dbReference type="PANTHER" id="PTHR45754">
    <property type="entry name" value="METHYLENETETRAHYDROFOLATE REDUCTASE"/>
    <property type="match status" value="1"/>
</dbReference>
<evidence type="ECO:0000256" key="3">
    <source>
        <dbReference type="ARBA" id="ARBA00006743"/>
    </source>
</evidence>
<evidence type="ECO:0000256" key="9">
    <source>
        <dbReference type="SAM" id="MobiDB-lite"/>
    </source>
</evidence>
<dbReference type="STRING" id="103621.GCA_001067145_00149"/>
<comment type="pathway">
    <text evidence="2 8">One-carbon metabolism; tetrahydrofolate interconversion.</text>
</comment>
<dbReference type="InterPro" id="IPR003171">
    <property type="entry name" value="Mehydrof_redctse-like"/>
</dbReference>
<dbReference type="GO" id="GO:0035999">
    <property type="term" value="P:tetrahydrofolate interconversion"/>
    <property type="evidence" value="ECO:0007669"/>
    <property type="project" value="UniProtKB-UniPathway"/>
</dbReference>
<organism evidence="10 11">
    <name type="scientific">Actinomyces urogenitalis DSM 15434</name>
    <dbReference type="NCBI Taxonomy" id="525246"/>
    <lineage>
        <taxon>Bacteria</taxon>
        <taxon>Bacillati</taxon>
        <taxon>Actinomycetota</taxon>
        <taxon>Actinomycetes</taxon>
        <taxon>Actinomycetales</taxon>
        <taxon>Actinomycetaceae</taxon>
        <taxon>Actinomyces</taxon>
    </lineage>
</organism>
<dbReference type="CDD" id="cd00537">
    <property type="entry name" value="MTHFR"/>
    <property type="match status" value="1"/>
</dbReference>
<keyword evidence="11" id="KW-1185">Reference proteome</keyword>
<dbReference type="UniPathway" id="UPA00193"/>
<dbReference type="eggNOG" id="COG0685">
    <property type="taxonomic scope" value="Bacteria"/>
</dbReference>
<dbReference type="PANTHER" id="PTHR45754:SF3">
    <property type="entry name" value="METHYLENETETRAHYDROFOLATE REDUCTASE (NADPH)"/>
    <property type="match status" value="1"/>
</dbReference>
<dbReference type="SUPFAM" id="SSF51730">
    <property type="entry name" value="FAD-linked oxidoreductase"/>
    <property type="match status" value="1"/>
</dbReference>
<evidence type="ECO:0000256" key="2">
    <source>
        <dbReference type="ARBA" id="ARBA00004777"/>
    </source>
</evidence>
<comment type="catalytic activity">
    <reaction evidence="7">
        <text>(6S)-5-methyl-5,6,7,8-tetrahydrofolate + NAD(+) = (6R)-5,10-methylene-5,6,7,8-tetrahydrofolate + NADH + H(+)</text>
        <dbReference type="Rhea" id="RHEA:19821"/>
        <dbReference type="ChEBI" id="CHEBI:15378"/>
        <dbReference type="ChEBI" id="CHEBI:15636"/>
        <dbReference type="ChEBI" id="CHEBI:18608"/>
        <dbReference type="ChEBI" id="CHEBI:57540"/>
        <dbReference type="ChEBI" id="CHEBI:57945"/>
        <dbReference type="EC" id="1.5.1.54"/>
    </reaction>
    <physiologicalReaction direction="right-to-left" evidence="7">
        <dbReference type="Rhea" id="RHEA:19823"/>
    </physiologicalReaction>
</comment>
<dbReference type="HOGENOM" id="CLU_025841_0_1_11"/>
<comment type="caution">
    <text evidence="10">The sequence shown here is derived from an EMBL/GenBank/DDBJ whole genome shotgun (WGS) entry which is preliminary data.</text>
</comment>
<dbReference type="EMBL" id="ACFH01000073">
    <property type="protein sequence ID" value="EEH66072.1"/>
    <property type="molecule type" value="Genomic_DNA"/>
</dbReference>
<evidence type="ECO:0000256" key="7">
    <source>
        <dbReference type="ARBA" id="ARBA00048628"/>
    </source>
</evidence>
<accession>C0W5C3</accession>
<proteinExistence type="inferred from homology"/>
<dbReference type="GO" id="GO:0071949">
    <property type="term" value="F:FAD binding"/>
    <property type="evidence" value="ECO:0007669"/>
    <property type="project" value="TreeGrafter"/>
</dbReference>
<name>C0W5C3_9ACTO</name>